<feature type="transmembrane region" description="Helical" evidence="9">
    <location>
        <begin position="928"/>
        <end position="954"/>
    </location>
</feature>
<dbReference type="GO" id="GO:0015171">
    <property type="term" value="F:amino acid transmembrane transporter activity"/>
    <property type="evidence" value="ECO:0007669"/>
    <property type="project" value="TreeGrafter"/>
</dbReference>
<dbReference type="Pfam" id="PF00324">
    <property type="entry name" value="AA_permease"/>
    <property type="match status" value="1"/>
</dbReference>
<dbReference type="InterPro" id="IPR004840">
    <property type="entry name" value="Amino_acid_permease_CS"/>
</dbReference>
<feature type="region of interest" description="Disordered" evidence="8">
    <location>
        <begin position="623"/>
        <end position="649"/>
    </location>
</feature>
<dbReference type="Pfam" id="PF05199">
    <property type="entry name" value="GMC_oxred_C"/>
    <property type="match status" value="1"/>
</dbReference>
<feature type="transmembrane region" description="Helical" evidence="9">
    <location>
        <begin position="793"/>
        <end position="813"/>
    </location>
</feature>
<feature type="transmembrane region" description="Helical" evidence="9">
    <location>
        <begin position="1063"/>
        <end position="1084"/>
    </location>
</feature>
<dbReference type="PANTHER" id="PTHR43341">
    <property type="entry name" value="AMINO ACID PERMEASE"/>
    <property type="match status" value="1"/>
</dbReference>
<dbReference type="InterPro" id="IPR000172">
    <property type="entry name" value="GMC_OxRdtase_N"/>
</dbReference>
<evidence type="ECO:0000259" key="10">
    <source>
        <dbReference type="PROSITE" id="PS00624"/>
    </source>
</evidence>
<dbReference type="PROSITE" id="PS00624">
    <property type="entry name" value="GMC_OXRED_2"/>
    <property type="match status" value="1"/>
</dbReference>
<dbReference type="Gene3D" id="1.20.1740.10">
    <property type="entry name" value="Amino acid/polyamine transporter I"/>
    <property type="match status" value="1"/>
</dbReference>
<reference evidence="11" key="1">
    <citation type="journal article" date="2020" name="bioRxiv">
        <title>Genomic and phenotypic heterogeneity of clinical isolates of the human pathogens Aspergillus fumigatus, Aspergillus lentulus and Aspergillus fumigatiaffinis.</title>
        <authorList>
            <person name="dos Santos R.A.C."/>
            <person name="Steenwyk J.L."/>
            <person name="Rivero-Menendez O."/>
            <person name="Mead M.E."/>
            <person name="Silva L.P."/>
            <person name="Bastos R.W."/>
            <person name="Alastruey-Izquierdo A."/>
            <person name="Goldman G.H."/>
            <person name="Rokas A."/>
        </authorList>
    </citation>
    <scope>NUCLEOTIDE SEQUENCE</scope>
    <source>
        <strain evidence="11">CNM-CM8927</strain>
    </source>
</reference>
<evidence type="ECO:0000256" key="1">
    <source>
        <dbReference type="ARBA" id="ARBA00004141"/>
    </source>
</evidence>
<feature type="compositionally biased region" description="Acidic residues" evidence="8">
    <location>
        <begin position="636"/>
        <end position="646"/>
    </location>
</feature>
<keyword evidence="6 9" id="KW-1133">Transmembrane helix</keyword>
<dbReference type="PROSITE" id="PS00218">
    <property type="entry name" value="AMINO_ACID_PERMEASE_1"/>
    <property type="match status" value="1"/>
</dbReference>
<dbReference type="SUPFAM" id="SSF54373">
    <property type="entry name" value="FAD-linked reductases, C-terminal domain"/>
    <property type="match status" value="1"/>
</dbReference>
<dbReference type="Gene3D" id="3.50.50.60">
    <property type="entry name" value="FAD/NAD(P)-binding domain"/>
    <property type="match status" value="1"/>
</dbReference>
<evidence type="ECO:0000313" key="12">
    <source>
        <dbReference type="Proteomes" id="UP000649114"/>
    </source>
</evidence>
<dbReference type="PANTHER" id="PTHR43341:SF4">
    <property type="entry name" value="ARGININE PERMEASE CAN1-RELATED"/>
    <property type="match status" value="1"/>
</dbReference>
<evidence type="ECO:0000313" key="11">
    <source>
        <dbReference type="EMBL" id="KAF4207617.1"/>
    </source>
</evidence>
<evidence type="ECO:0000256" key="4">
    <source>
        <dbReference type="ARBA" id="ARBA00022692"/>
    </source>
</evidence>
<evidence type="ECO:0000256" key="5">
    <source>
        <dbReference type="ARBA" id="ARBA00022970"/>
    </source>
</evidence>
<feature type="transmembrane region" description="Helical" evidence="9">
    <location>
        <begin position="764"/>
        <end position="787"/>
    </location>
</feature>
<reference evidence="11" key="2">
    <citation type="submission" date="2020-04" db="EMBL/GenBank/DDBJ databases">
        <authorList>
            <person name="Santos R.A.C."/>
            <person name="Steenwyk J.L."/>
            <person name="Rivero-Menendez O."/>
            <person name="Mead M.E."/>
            <person name="Silva L.P."/>
            <person name="Bastos R.W."/>
            <person name="Alastruey-Izquierdo A."/>
            <person name="Goldman G.H."/>
            <person name="Rokas A."/>
        </authorList>
    </citation>
    <scope>NUCLEOTIDE SEQUENCE</scope>
    <source>
        <strain evidence="11">CNM-CM8927</strain>
    </source>
</reference>
<sequence>MGSIGNTPDVYDYIICGGGTSGCVVAGRLAENPDIKILVIEAGQHNRDLENVHMAGGWSNNFDSETDWNIITKPMPGVDNRQVKLSRGRFLGGSSGCNGTLCIRGAKQDYDDWELEGWSGEEFFAAMRKAETFHTKPWFQADQKSHGYSGPLHTEPHDLAPIANLLLDSFVSQGLPLHHDMFSSGDIPHGCGHVPRTVYKGIRSTAADYITKEYHRNNVTIQTDTTVDRVVLEQGPDGLRATSVITQLADGTPRTFHARKEIIVSGGAYCSPAILMRSGIGAREELEQHGIPCQVDLPGVGKNLMDHLIVFMFYETEKEGLTTDFHVYHDNNLAKTYQQWKEHKSGFLSTFPFGSFAFARIDDRLKDEPLWRDAPRQPGRDPMGLTPKQPNIEFFTTECYGGPKQYNQFPIDHKHAFSMIAELFAPKSRGTVTLKSKDPKENPVVDCNYLSDPLDMLVLTEACRFGNEIVMNGAGTKDIVKGSWPPNLKHHTYKTREEWIPYVKEHATTCYHASGTCAMGKDDNPMAVLDNKLRVKGVAGLRVADCSVMPTLHGGHTQMPAYGIGERCADFIKETCCLTAPAYLSGIMAVQDNMTSDAKGLEVSSAEKRRRLADKVRLRSNKVNSLRGDHHHSDEESNEEVQESETPDLKRQLKDRHLQMIAIGGTIGTGLFISSGTAIAHAGPVGALIAYIFVGTIVYSVMTSLGEVATYIPTAGAFTSYTTRLVDPSLGFAMGWVYWFNWASTFAVELTASGMIIQYWREDLSIAIFIGVFWVFITLINFLPVGFYGELEFWFSAIKVLTVLGFMIFAICIDAGVGKQGYLGFHTWKDPGAFAPYLIESNVNTAKFVGFWAVLIQAGFSYQGTELVGVAAGETENPEKTVPSAIRKTFFRILIFFVLTIFFIGLLVPYDNPNLVTDTSNASASPMVIAANLAGVQVLPGLINAVLLTVVLSAANSNVYSGSRVLLGLAREGFAPQWFAKVTQRGVPYISVAFTAAFGLLGFLNLSESGGKVFNWLVNISGVAGFICWASINACHIAFMRVLAARNISRDTLPYKAIWQPWLAYYGLFFNVLIIFTQGFTAWIPTFDVSDFFVAYVCPILFVVLYLGHKIVFRTKFVDPLEADLDTGRVETKSTSWETSAPNKGWFERAKGRFIG</sequence>
<dbReference type="FunFam" id="1.20.1740.10:FF:000006">
    <property type="entry name" value="General amino acid permease"/>
    <property type="match status" value="1"/>
</dbReference>
<dbReference type="InterPro" id="IPR004841">
    <property type="entry name" value="AA-permease/SLC12A_dom"/>
</dbReference>
<dbReference type="InterPro" id="IPR036188">
    <property type="entry name" value="FAD/NAD-bd_sf"/>
</dbReference>
<dbReference type="AlphaFoldDB" id="A0AAN6BSR4"/>
<feature type="transmembrane region" description="Helical" evidence="9">
    <location>
        <begin position="660"/>
        <end position="681"/>
    </location>
</feature>
<comment type="caution">
    <text evidence="11">The sequence shown here is derived from an EMBL/GenBank/DDBJ whole genome shotgun (WGS) entry which is preliminary data.</text>
</comment>
<keyword evidence="5" id="KW-0029">Amino-acid transport</keyword>
<evidence type="ECO:0000256" key="3">
    <source>
        <dbReference type="ARBA" id="ARBA00022448"/>
    </source>
</evidence>
<feature type="transmembrane region" description="Helical" evidence="9">
    <location>
        <begin position="1090"/>
        <end position="1108"/>
    </location>
</feature>
<dbReference type="Pfam" id="PF00732">
    <property type="entry name" value="GMC_oxred_N"/>
    <property type="match status" value="1"/>
</dbReference>
<proteinExistence type="inferred from homology"/>
<evidence type="ECO:0000256" key="6">
    <source>
        <dbReference type="ARBA" id="ARBA00022989"/>
    </source>
</evidence>
<feature type="transmembrane region" description="Helical" evidence="9">
    <location>
        <begin position="986"/>
        <end position="1004"/>
    </location>
</feature>
<accession>A0AAN6BSR4</accession>
<dbReference type="SUPFAM" id="SSF51905">
    <property type="entry name" value="FAD/NAD(P)-binding domain"/>
    <property type="match status" value="1"/>
</dbReference>
<keyword evidence="4 9" id="KW-0812">Transmembrane</keyword>
<keyword evidence="7 9" id="KW-0472">Membrane</keyword>
<feature type="transmembrane region" description="Helical" evidence="9">
    <location>
        <begin position="890"/>
        <end position="908"/>
    </location>
</feature>
<feature type="domain" description="Glucose-methanol-choline oxidoreductase N-terminal" evidence="10">
    <location>
        <begin position="267"/>
        <end position="281"/>
    </location>
</feature>
<evidence type="ECO:0000256" key="9">
    <source>
        <dbReference type="SAM" id="Phobius"/>
    </source>
</evidence>
<dbReference type="Gene3D" id="3.30.560.10">
    <property type="entry name" value="Glucose Oxidase, domain 3"/>
    <property type="match status" value="1"/>
</dbReference>
<feature type="transmembrane region" description="Helical" evidence="9">
    <location>
        <begin position="732"/>
        <end position="752"/>
    </location>
</feature>
<keyword evidence="3" id="KW-0813">Transport</keyword>
<gene>
    <name evidence="11" type="ORF">CNMCM8927_002694</name>
</gene>
<dbReference type="Proteomes" id="UP000649114">
    <property type="component" value="Unassembled WGS sequence"/>
</dbReference>
<organism evidence="11 12">
    <name type="scientific">Aspergillus lentulus</name>
    <dbReference type="NCBI Taxonomy" id="293939"/>
    <lineage>
        <taxon>Eukaryota</taxon>
        <taxon>Fungi</taxon>
        <taxon>Dikarya</taxon>
        <taxon>Ascomycota</taxon>
        <taxon>Pezizomycotina</taxon>
        <taxon>Eurotiomycetes</taxon>
        <taxon>Eurotiomycetidae</taxon>
        <taxon>Eurotiales</taxon>
        <taxon>Aspergillaceae</taxon>
        <taxon>Aspergillus</taxon>
        <taxon>Aspergillus subgen. Fumigati</taxon>
    </lineage>
</organism>
<comment type="subcellular location">
    <subcellularLocation>
        <location evidence="1">Membrane</location>
        <topology evidence="1">Multi-pass membrane protein</topology>
    </subcellularLocation>
</comment>
<dbReference type="EMBL" id="JAAAPU010000017">
    <property type="protein sequence ID" value="KAF4207617.1"/>
    <property type="molecule type" value="Genomic_DNA"/>
</dbReference>
<comment type="similarity">
    <text evidence="2">Belongs to the GMC oxidoreductase family.</text>
</comment>
<protein>
    <recommendedName>
        <fullName evidence="10">Glucose-methanol-choline oxidoreductase N-terminal domain-containing protein</fullName>
    </recommendedName>
</protein>
<dbReference type="InterPro" id="IPR050524">
    <property type="entry name" value="APC_YAT"/>
</dbReference>
<dbReference type="InterPro" id="IPR007867">
    <property type="entry name" value="GMC_OxRtase_C"/>
</dbReference>
<dbReference type="GO" id="GO:0016614">
    <property type="term" value="F:oxidoreductase activity, acting on CH-OH group of donors"/>
    <property type="evidence" value="ECO:0007669"/>
    <property type="project" value="InterPro"/>
</dbReference>
<evidence type="ECO:0000256" key="8">
    <source>
        <dbReference type="SAM" id="MobiDB-lite"/>
    </source>
</evidence>
<feature type="transmembrane region" description="Helical" evidence="9">
    <location>
        <begin position="1016"/>
        <end position="1043"/>
    </location>
</feature>
<evidence type="ECO:0000256" key="7">
    <source>
        <dbReference type="ARBA" id="ARBA00023136"/>
    </source>
</evidence>
<dbReference type="GO" id="GO:0016020">
    <property type="term" value="C:membrane"/>
    <property type="evidence" value="ECO:0007669"/>
    <property type="project" value="UniProtKB-SubCell"/>
</dbReference>
<name>A0AAN6BSR4_ASPLE</name>
<dbReference type="GO" id="GO:0050660">
    <property type="term" value="F:flavin adenine dinucleotide binding"/>
    <property type="evidence" value="ECO:0007669"/>
    <property type="project" value="InterPro"/>
</dbReference>
<feature type="transmembrane region" description="Helical" evidence="9">
    <location>
        <begin position="688"/>
        <end position="712"/>
    </location>
</feature>
<evidence type="ECO:0000256" key="2">
    <source>
        <dbReference type="ARBA" id="ARBA00010790"/>
    </source>
</evidence>